<feature type="compositionally biased region" description="Basic residues" evidence="1">
    <location>
        <begin position="1"/>
        <end position="11"/>
    </location>
</feature>
<organism evidence="2">
    <name type="scientific">Neospora caninum (strain Liverpool)</name>
    <dbReference type="NCBI Taxonomy" id="572307"/>
    <lineage>
        <taxon>Eukaryota</taxon>
        <taxon>Sar</taxon>
        <taxon>Alveolata</taxon>
        <taxon>Apicomplexa</taxon>
        <taxon>Conoidasida</taxon>
        <taxon>Coccidia</taxon>
        <taxon>Eucoccidiorida</taxon>
        <taxon>Eimeriorina</taxon>
        <taxon>Sarcocystidae</taxon>
        <taxon>Neospora</taxon>
    </lineage>
</organism>
<dbReference type="EMBL" id="LN714484">
    <property type="protein sequence ID" value="CEL68477.1"/>
    <property type="molecule type" value="Genomic_DNA"/>
</dbReference>
<evidence type="ECO:0000313" key="2">
    <source>
        <dbReference type="EMBL" id="CEL68477.1"/>
    </source>
</evidence>
<feature type="compositionally biased region" description="Low complexity" evidence="1">
    <location>
        <begin position="54"/>
        <end position="85"/>
    </location>
</feature>
<feature type="region of interest" description="Disordered" evidence="1">
    <location>
        <begin position="1"/>
        <end position="193"/>
    </location>
</feature>
<gene>
    <name evidence="2" type="ORF">BN1204_042330</name>
</gene>
<dbReference type="AlphaFoldDB" id="A0A0F7UK35"/>
<protein>
    <submittedName>
        <fullName evidence="2">Uncharacterized protein</fullName>
    </submittedName>
</protein>
<feature type="compositionally biased region" description="Basic residues" evidence="1">
    <location>
        <begin position="86"/>
        <end position="97"/>
    </location>
</feature>
<reference evidence="2" key="1">
    <citation type="journal article" date="2015" name="PLoS ONE">
        <title>Comprehensive Evaluation of Toxoplasma gondii VEG and Neospora caninum LIV Genomes with Tachyzoite Stage Transcriptome and Proteome Defines Novel Transcript Features.</title>
        <authorList>
            <person name="Ramaprasad A."/>
            <person name="Mourier T."/>
            <person name="Naeem R."/>
            <person name="Malas T.B."/>
            <person name="Moussa E."/>
            <person name="Panigrahi A."/>
            <person name="Vermont S.J."/>
            <person name="Otto T.D."/>
            <person name="Wastling J."/>
            <person name="Pain A."/>
        </authorList>
    </citation>
    <scope>NUCLEOTIDE SEQUENCE</scope>
    <source>
        <strain evidence="2">Liverpool</strain>
    </source>
</reference>
<feature type="compositionally biased region" description="Basic and acidic residues" evidence="1">
    <location>
        <begin position="180"/>
        <end position="193"/>
    </location>
</feature>
<sequence>MRVSSARRLRHRPAEAGSSVTPAVAGAKNRSTNRLVINKSSANVSMDRQKNQMSGTKANASSSNKSGGSIAKKANAKQPATSTPKKTSKKAISKKSTRGTSKAAKPSKASLVKAIKAREGKSAPGTAEKGGVFTNEVNFGSGAASPVNSAAATASLRSTGSSAGSSRPSANSPATASKYNDARRSRNAVPEKRSGGFFSWLRRLWG</sequence>
<proteinExistence type="predicted"/>
<name>A0A0F7UK35_NEOCL</name>
<feature type="compositionally biased region" description="Low complexity" evidence="1">
    <location>
        <begin position="141"/>
        <end position="174"/>
    </location>
</feature>
<accession>A0A0F7UK35</accession>
<evidence type="ECO:0000256" key="1">
    <source>
        <dbReference type="SAM" id="MobiDB-lite"/>
    </source>
</evidence>
<feature type="compositionally biased region" description="Polar residues" evidence="1">
    <location>
        <begin position="29"/>
        <end position="46"/>
    </location>
</feature>